<feature type="transmembrane region" description="Helical" evidence="9">
    <location>
        <begin position="1065"/>
        <end position="1091"/>
    </location>
</feature>
<dbReference type="KEGG" id="ccro:CMC5_083660"/>
<dbReference type="Gene3D" id="3.30.70.1320">
    <property type="entry name" value="Multidrug efflux transporter AcrB pore domain like"/>
    <property type="match status" value="1"/>
</dbReference>
<dbReference type="PANTHER" id="PTHR32063">
    <property type="match status" value="1"/>
</dbReference>
<evidence type="ECO:0000256" key="4">
    <source>
        <dbReference type="ARBA" id="ARBA00022519"/>
    </source>
</evidence>
<dbReference type="PANTHER" id="PTHR32063:SF21">
    <property type="entry name" value="MULTIDRUG RESISTANCE PROTEIN MDTB"/>
    <property type="match status" value="1"/>
</dbReference>
<keyword evidence="2" id="KW-0813">Transport</keyword>
<dbReference type="PRINTS" id="PR00702">
    <property type="entry name" value="ACRIFLAVINRP"/>
</dbReference>
<evidence type="ECO:0000256" key="9">
    <source>
        <dbReference type="SAM" id="Phobius"/>
    </source>
</evidence>
<feature type="region of interest" description="Disordered" evidence="8">
    <location>
        <begin position="494"/>
        <end position="536"/>
    </location>
</feature>
<accession>A0A0K1ETE7</accession>
<dbReference type="PATRIC" id="fig|52.7.peg.9193"/>
<feature type="transmembrane region" description="Helical" evidence="9">
    <location>
        <begin position="334"/>
        <end position="353"/>
    </location>
</feature>
<keyword evidence="4" id="KW-0997">Cell inner membrane</keyword>
<dbReference type="STRING" id="52.CMC5_083660"/>
<feature type="transmembrane region" description="Helical" evidence="9">
    <location>
        <begin position="463"/>
        <end position="486"/>
    </location>
</feature>
<keyword evidence="5 9" id="KW-0812">Transmembrane</keyword>
<feature type="transmembrane region" description="Helical" evidence="9">
    <location>
        <begin position="1037"/>
        <end position="1059"/>
    </location>
</feature>
<evidence type="ECO:0000256" key="7">
    <source>
        <dbReference type="ARBA" id="ARBA00023136"/>
    </source>
</evidence>
<dbReference type="InterPro" id="IPR027463">
    <property type="entry name" value="AcrB_DN_DC_subdom"/>
</dbReference>
<dbReference type="Pfam" id="PF00873">
    <property type="entry name" value="ACR_tran"/>
    <property type="match status" value="2"/>
</dbReference>
<dbReference type="Gene3D" id="3.30.70.1440">
    <property type="entry name" value="Multidrug efflux transporter AcrB pore domain"/>
    <property type="match status" value="1"/>
</dbReference>
<feature type="compositionally biased region" description="Low complexity" evidence="8">
    <location>
        <begin position="556"/>
        <end position="567"/>
    </location>
</feature>
<feature type="compositionally biased region" description="Basic and acidic residues" evidence="8">
    <location>
        <begin position="526"/>
        <end position="536"/>
    </location>
</feature>
<feature type="compositionally biased region" description="Basic and acidic residues" evidence="8">
    <location>
        <begin position="496"/>
        <end position="505"/>
    </location>
</feature>
<evidence type="ECO:0000256" key="8">
    <source>
        <dbReference type="SAM" id="MobiDB-lite"/>
    </source>
</evidence>
<dbReference type="SUPFAM" id="SSF82866">
    <property type="entry name" value="Multidrug efflux transporter AcrB transmembrane domain"/>
    <property type="match status" value="2"/>
</dbReference>
<evidence type="ECO:0000313" key="11">
    <source>
        <dbReference type="Proteomes" id="UP000067626"/>
    </source>
</evidence>
<evidence type="ECO:0000256" key="3">
    <source>
        <dbReference type="ARBA" id="ARBA00022475"/>
    </source>
</evidence>
<dbReference type="InterPro" id="IPR001036">
    <property type="entry name" value="Acrflvin-R"/>
</dbReference>
<dbReference type="RefSeq" id="WP_050435512.1">
    <property type="nucleotide sequence ID" value="NZ_CP012159.1"/>
</dbReference>
<name>A0A0K1ETE7_CHOCO</name>
<reference evidence="10 11" key="1">
    <citation type="submission" date="2015-07" db="EMBL/GenBank/DDBJ databases">
        <title>Genome analysis of myxobacterium Chondromyces crocatus Cm c5 reveals a high potential for natural compound synthesis and the genetic basis for the loss of fruiting body formation.</title>
        <authorList>
            <person name="Zaburannyi N."/>
            <person name="Bunk B."/>
            <person name="Maier J."/>
            <person name="Overmann J."/>
            <person name="Mueller R."/>
        </authorList>
    </citation>
    <scope>NUCLEOTIDE SEQUENCE [LARGE SCALE GENOMIC DNA]</scope>
    <source>
        <strain evidence="10 11">Cm c5</strain>
    </source>
</reference>
<dbReference type="EMBL" id="CP012159">
    <property type="protein sequence ID" value="AKT44126.1"/>
    <property type="molecule type" value="Genomic_DNA"/>
</dbReference>
<dbReference type="Gene3D" id="1.20.1640.10">
    <property type="entry name" value="Multidrug efflux transporter AcrB transmembrane domain"/>
    <property type="match status" value="2"/>
</dbReference>
<dbReference type="FunFam" id="1.20.1640.10:FF:000001">
    <property type="entry name" value="Efflux pump membrane transporter"/>
    <property type="match status" value="1"/>
</dbReference>
<dbReference type="SUPFAM" id="SSF82693">
    <property type="entry name" value="Multidrug efflux transporter AcrB pore domain, PN1, PN2, PC1 and PC2 subdomains"/>
    <property type="match status" value="4"/>
</dbReference>
<dbReference type="AlphaFoldDB" id="A0A0K1ETE7"/>
<protein>
    <submittedName>
        <fullName evidence="10">Multidrug transporter</fullName>
    </submittedName>
</protein>
<feature type="transmembrane region" description="Helical" evidence="9">
    <location>
        <begin position="387"/>
        <end position="411"/>
    </location>
</feature>
<feature type="transmembrane region" description="Helical" evidence="9">
    <location>
        <begin position="12"/>
        <end position="32"/>
    </location>
</feature>
<evidence type="ECO:0000256" key="6">
    <source>
        <dbReference type="ARBA" id="ARBA00022989"/>
    </source>
</evidence>
<evidence type="ECO:0000256" key="1">
    <source>
        <dbReference type="ARBA" id="ARBA00004429"/>
    </source>
</evidence>
<feature type="transmembrane region" description="Helical" evidence="9">
    <location>
        <begin position="431"/>
        <end position="457"/>
    </location>
</feature>
<proteinExistence type="predicted"/>
<keyword evidence="11" id="KW-1185">Reference proteome</keyword>
<dbReference type="Proteomes" id="UP000067626">
    <property type="component" value="Chromosome"/>
</dbReference>
<feature type="transmembrane region" description="Helical" evidence="9">
    <location>
        <begin position="360"/>
        <end position="381"/>
    </location>
</feature>
<sequence length="1112" mass="118734">MNFSRLFIQRPVMTTLLTLAVVLFGIAGYKALPVSNLPNVEFPTIMVSAALPGASPETMAAAVATPLERQFSTIQGVTSMTSTSALGTTQITLQFALERSIDAAALDVQSMISKAGGDLPPDLPAPPSFQKVNPAEAPILYLALGSRTLPLSDVDEYAETNIGQRISTVPGVAQVQVYGAQKYAVRVQLDPQELASRQIGVDEVTAAIQAQNVNLPTGVLQGESRALVIQATGQLTRAPAYRPLIVAYRDGAPVRLEQLGRVIDSVENDKIASFIDGERAIVIAIQKQPGSNTVAVVDAIKDLLPKLRNEIPASVDIQTLYDRSLTIRESVFDVQITLALTIGLVVLVIALFLRNLSATFVSGVALPISIVGTFVAMWLLGYSLDNLSLMALTLSVGFVVDDAIVVLENIFRHMEMGKKPIDAALDGAKEIGFTVVSMTISLVAVFIPVLFMAGILGRILREFAVTISVALLISGVVSLTLTPMLAARVLRQSKHAGKENERDQEVGGAGDAEEADRTPHVGMAREAGEVRDGDDALEASRGRVVDEVRATAEATAARAATSETETGGAAGENKAHAVEHRVPPKGLFGKVEQLYERSLKVVLHHKLVTVMVSVLMLIGTVALVMVLPKGLFPSEDTGQLFGQTLAAQGTSFEAMKAHQAEAANIAKEHPAVASVMSAVGSGGPNAGSNAGRLIVRLKPSKERDRGPDEVIDELRPKFARIPGLQVFLQNPPTIRVGGALSRAQYQFTLTSTDTESLYKAAGELEKKMRGMPGLADVSSDLENKNPEVDVVIDRDKAGALGVTARQIEEALFTSFSQRQISTIFAPTNQYRVIMEVLPEAQRDTSAFSKLYIRASSGELVPLSTVTHISESTGAISVNHLGQLPAVTLSFNLAPGTSLSDATARVEAAARENLPPTVSTSFQGSAQVFQESLGSLGWLVVLAVGIIYVVLGVLYESFVHPITILSGLPSAGFGAFLALWITGHELDLYAFVGVLMLIGIVKKNAIMMIDFALEAERKGGKSPEDAIFEGCIVRFRPIMMTTMAALMGMMPIALGFGAGADARRPLGIAVVGGLLVSQLITLYLTPVIYVYLDEFQAWLGRHLRHRRHREATA</sequence>
<dbReference type="Gene3D" id="3.30.2090.10">
    <property type="entry name" value="Multidrug efflux transporter AcrB TolC docking domain, DN and DC subdomains"/>
    <property type="match status" value="2"/>
</dbReference>
<dbReference type="Gene3D" id="3.30.70.1430">
    <property type="entry name" value="Multidrug efflux transporter AcrB pore domain"/>
    <property type="match status" value="2"/>
</dbReference>
<feature type="transmembrane region" description="Helical" evidence="9">
    <location>
        <begin position="607"/>
        <end position="627"/>
    </location>
</feature>
<comment type="subcellular location">
    <subcellularLocation>
        <location evidence="1">Cell inner membrane</location>
        <topology evidence="1">Multi-pass membrane protein</topology>
    </subcellularLocation>
</comment>
<evidence type="ECO:0000256" key="2">
    <source>
        <dbReference type="ARBA" id="ARBA00022448"/>
    </source>
</evidence>
<evidence type="ECO:0000256" key="5">
    <source>
        <dbReference type="ARBA" id="ARBA00022692"/>
    </source>
</evidence>
<feature type="region of interest" description="Disordered" evidence="8">
    <location>
        <begin position="556"/>
        <end position="577"/>
    </location>
</feature>
<keyword evidence="6 9" id="KW-1133">Transmembrane helix</keyword>
<dbReference type="OrthoDB" id="9759330at2"/>
<organism evidence="10 11">
    <name type="scientific">Chondromyces crocatus</name>
    <dbReference type="NCBI Taxonomy" id="52"/>
    <lineage>
        <taxon>Bacteria</taxon>
        <taxon>Pseudomonadati</taxon>
        <taxon>Myxococcota</taxon>
        <taxon>Polyangia</taxon>
        <taxon>Polyangiales</taxon>
        <taxon>Polyangiaceae</taxon>
        <taxon>Chondromyces</taxon>
    </lineage>
</organism>
<evidence type="ECO:0000313" key="10">
    <source>
        <dbReference type="EMBL" id="AKT44126.1"/>
    </source>
</evidence>
<keyword evidence="7 9" id="KW-0472">Membrane</keyword>
<keyword evidence="3" id="KW-1003">Cell membrane</keyword>
<dbReference type="GO" id="GO:0005886">
    <property type="term" value="C:plasma membrane"/>
    <property type="evidence" value="ECO:0007669"/>
    <property type="project" value="UniProtKB-SubCell"/>
</dbReference>
<feature type="transmembrane region" description="Helical" evidence="9">
    <location>
        <begin position="935"/>
        <end position="954"/>
    </location>
</feature>
<gene>
    <name evidence="10" type="ORF">CMC5_083660</name>
</gene>
<dbReference type="SUPFAM" id="SSF82714">
    <property type="entry name" value="Multidrug efflux transporter AcrB TolC docking domain, DN and DC subdomains"/>
    <property type="match status" value="2"/>
</dbReference>
<dbReference type="GO" id="GO:0042910">
    <property type="term" value="F:xenobiotic transmembrane transporter activity"/>
    <property type="evidence" value="ECO:0007669"/>
    <property type="project" value="TreeGrafter"/>
</dbReference>
<feature type="transmembrane region" description="Helical" evidence="9">
    <location>
        <begin position="961"/>
        <end position="981"/>
    </location>
</feature>